<reference evidence="1" key="1">
    <citation type="submission" date="2017-04" db="EMBL/GenBank/DDBJ databases">
        <authorList>
            <person name="Varghese N."/>
            <person name="Submissions S."/>
        </authorList>
    </citation>
    <scope>NUCLEOTIDE SEQUENCE</scope>
    <source>
        <strain evidence="1">WTE2008</strain>
    </source>
</reference>
<evidence type="ECO:0000313" key="1">
    <source>
        <dbReference type="EMBL" id="SMC81264.1"/>
    </source>
</evidence>
<comment type="caution">
    <text evidence="1">The sequence shown here is derived from an EMBL/GenBank/DDBJ whole genome shotgun (WGS) entry which is preliminary data.</text>
</comment>
<dbReference type="EMBL" id="FWXZ01000006">
    <property type="protein sequence ID" value="SMC81264.1"/>
    <property type="molecule type" value="Genomic_DNA"/>
</dbReference>
<keyword evidence="2" id="KW-1185">Reference proteome</keyword>
<protein>
    <submittedName>
        <fullName evidence="1">DNA-binding transcriptional regulator, XRE-family HTH domain</fullName>
    </submittedName>
</protein>
<organism evidence="1 2">
    <name type="scientific">Aristaeella lactis</name>
    <dbReference type="NCBI Taxonomy" id="3046383"/>
    <lineage>
        <taxon>Bacteria</taxon>
        <taxon>Bacillati</taxon>
        <taxon>Bacillota</taxon>
        <taxon>Clostridia</taxon>
        <taxon>Eubacteriales</taxon>
        <taxon>Aristaeellaceae</taxon>
        <taxon>Aristaeella</taxon>
    </lineage>
</organism>
<proteinExistence type="predicted"/>
<gene>
    <name evidence="1" type="ORF">SAMN06297397_2653</name>
</gene>
<dbReference type="Proteomes" id="UP000192328">
    <property type="component" value="Unassembled WGS sequence"/>
</dbReference>
<name>A0AC61PPD8_9FIRM</name>
<keyword evidence="1" id="KW-0238">DNA-binding</keyword>
<evidence type="ECO:0000313" key="2">
    <source>
        <dbReference type="Proteomes" id="UP000192328"/>
    </source>
</evidence>
<sequence length="188" mass="21546">MELGKRLKEYRNQSGMTQDELAERLYVTRQTISAWENDKSYPDIHSLLMLGDLFHVSLDTLVKGDIEIMKETIDQADIRNFKRDSNIYAILLIACVVLLFPLWKWCGIPGIVIWGLLFAAALFYAVKLEKVKKQHDIHTYKEIVAFTNGEKLDNIEKAREEGKRNYQLIIAVVACAALGFGVAWIAFH</sequence>
<accession>A0AC61PPD8</accession>